<proteinExistence type="predicted"/>
<dbReference type="EMBL" id="JACJHX010000003">
    <property type="protein sequence ID" value="MBA9026250.1"/>
    <property type="molecule type" value="Genomic_DNA"/>
</dbReference>
<gene>
    <name evidence="1" type="ORF">HNP81_001535</name>
</gene>
<evidence type="ECO:0000313" key="1">
    <source>
        <dbReference type="EMBL" id="MBA9026250.1"/>
    </source>
</evidence>
<organism evidence="1 2">
    <name type="scientific">Peribacillus huizhouensis</name>
    <dbReference type="NCBI Taxonomy" id="1501239"/>
    <lineage>
        <taxon>Bacteria</taxon>
        <taxon>Bacillati</taxon>
        <taxon>Bacillota</taxon>
        <taxon>Bacilli</taxon>
        <taxon>Bacillales</taxon>
        <taxon>Bacillaceae</taxon>
        <taxon>Peribacillus</taxon>
    </lineage>
</organism>
<accession>A0ABR6CNU9</accession>
<protein>
    <submittedName>
        <fullName evidence="1">Uncharacterized protein</fullName>
    </submittedName>
</protein>
<keyword evidence="2" id="KW-1185">Reference proteome</keyword>
<name>A0ABR6CNU9_9BACI</name>
<dbReference type="Proteomes" id="UP000626697">
    <property type="component" value="Unassembled WGS sequence"/>
</dbReference>
<sequence length="85" mass="10062">MYGNGKKVHFCSMGSFYSLEEKTNKASFRYFSENKRMEWLGLILPVMMKDRDEYAHLALQDKNRLATVSKMGGYLWKHYKLEILS</sequence>
<comment type="caution">
    <text evidence="1">The sequence shown here is derived from an EMBL/GenBank/DDBJ whole genome shotgun (WGS) entry which is preliminary data.</text>
</comment>
<evidence type="ECO:0000313" key="2">
    <source>
        <dbReference type="Proteomes" id="UP000626697"/>
    </source>
</evidence>
<reference evidence="1 2" key="1">
    <citation type="submission" date="2020-08" db="EMBL/GenBank/DDBJ databases">
        <title>Genomic Encyclopedia of Type Strains, Phase IV (KMG-IV): sequencing the most valuable type-strain genomes for metagenomic binning, comparative biology and taxonomic classification.</title>
        <authorList>
            <person name="Goeker M."/>
        </authorList>
    </citation>
    <scope>NUCLEOTIDE SEQUENCE [LARGE SCALE GENOMIC DNA]</scope>
    <source>
        <strain evidence="1 2">DSM 105481</strain>
    </source>
</reference>